<evidence type="ECO:0000313" key="2">
    <source>
        <dbReference type="EMBL" id="MYN42042.1"/>
    </source>
</evidence>
<dbReference type="EMBL" id="WWCS01000017">
    <property type="protein sequence ID" value="MYN42042.1"/>
    <property type="molecule type" value="Genomic_DNA"/>
</dbReference>
<dbReference type="SUPFAM" id="SSF53448">
    <property type="entry name" value="Nucleotide-diphospho-sugar transferases"/>
    <property type="match status" value="1"/>
</dbReference>
<feature type="transmembrane region" description="Helical" evidence="1">
    <location>
        <begin position="12"/>
        <end position="37"/>
    </location>
</feature>
<keyword evidence="1" id="KW-0812">Transmembrane</keyword>
<dbReference type="InterPro" id="IPR029044">
    <property type="entry name" value="Nucleotide-diphossugar_trans"/>
</dbReference>
<accession>A0ABW9WLH2</accession>
<name>A0ABW9WLH2_9BURK</name>
<keyword evidence="1" id="KW-1133">Transmembrane helix</keyword>
<dbReference type="Gene3D" id="3.90.550.10">
    <property type="entry name" value="Spore Coat Polysaccharide Biosynthesis Protein SpsA, Chain A"/>
    <property type="match status" value="1"/>
</dbReference>
<feature type="transmembrane region" description="Helical" evidence="1">
    <location>
        <begin position="333"/>
        <end position="352"/>
    </location>
</feature>
<evidence type="ECO:0000313" key="3">
    <source>
        <dbReference type="Proteomes" id="UP000466332"/>
    </source>
</evidence>
<feature type="transmembrane region" description="Helical" evidence="1">
    <location>
        <begin position="308"/>
        <end position="326"/>
    </location>
</feature>
<dbReference type="RefSeq" id="WP_161046976.1">
    <property type="nucleotide sequence ID" value="NZ_WWCS01000017.1"/>
</dbReference>
<protein>
    <submittedName>
        <fullName evidence="2">Glycosyltransferase</fullName>
    </submittedName>
</protein>
<sequence length="397" mass="42411">MSQLLSLLMYLLYGLLILAAVPVTVLLLQALLAFARLKPAPAASGRRPRLAVLVPAHNESGGINATLDSLRPQLVAGDRILVVADNCSDDTAAVAARGGAEVRERFSDTERGKGYALDFGVRCLAEDPPEVVVIVDADCIVGPGALDRLARDALQHGVPMQALYLMRAPGASGLKKIAEFAWVVKNLVRPLGFARLGLPCQLMGTGMAFDWPTLSTAALANGHIVEDMKLGLDLARAGKAPRFCPAAEVYSTFPSNDAGTAAQRTRWEHGHLSMIVSAVPSMVLQGLFKGRPQLLALALDLSVPPLALLAMAVVALFGLGLVATVLSGAVLPLAWATLLGLAFGAAVLLAWWAHGRQVLAGRELLLALWYVVRKVPLYCRFVVQRQVEWVRSKRDSE</sequence>
<evidence type="ECO:0000256" key="1">
    <source>
        <dbReference type="SAM" id="Phobius"/>
    </source>
</evidence>
<dbReference type="InterPro" id="IPR050256">
    <property type="entry name" value="Glycosyltransferase_2"/>
</dbReference>
<dbReference type="Proteomes" id="UP000466332">
    <property type="component" value="Unassembled WGS sequence"/>
</dbReference>
<reference evidence="2 3" key="1">
    <citation type="submission" date="2019-12" db="EMBL/GenBank/DDBJ databases">
        <title>Novel species isolated from a subtropical stream in China.</title>
        <authorList>
            <person name="Lu H."/>
        </authorList>
    </citation>
    <scope>NUCLEOTIDE SEQUENCE [LARGE SCALE GENOMIC DNA]</scope>
    <source>
        <strain evidence="2 3">FT109W</strain>
    </source>
</reference>
<dbReference type="PANTHER" id="PTHR48090">
    <property type="entry name" value="UNDECAPRENYL-PHOSPHATE 4-DEOXY-4-FORMAMIDO-L-ARABINOSE TRANSFERASE-RELATED"/>
    <property type="match status" value="1"/>
</dbReference>
<gene>
    <name evidence="2" type="ORF">GTP55_22055</name>
</gene>
<dbReference type="PANTHER" id="PTHR48090:SF6">
    <property type="entry name" value="SLR5056 PROTEIN"/>
    <property type="match status" value="1"/>
</dbReference>
<keyword evidence="3" id="KW-1185">Reference proteome</keyword>
<organism evidence="2 3">
    <name type="scientific">Duganella margarita</name>
    <dbReference type="NCBI Taxonomy" id="2692170"/>
    <lineage>
        <taxon>Bacteria</taxon>
        <taxon>Pseudomonadati</taxon>
        <taxon>Pseudomonadota</taxon>
        <taxon>Betaproteobacteria</taxon>
        <taxon>Burkholderiales</taxon>
        <taxon>Oxalobacteraceae</taxon>
        <taxon>Telluria group</taxon>
        <taxon>Duganella</taxon>
    </lineage>
</organism>
<proteinExistence type="predicted"/>
<keyword evidence="1" id="KW-0472">Membrane</keyword>
<dbReference type="CDD" id="cd06438">
    <property type="entry name" value="EpsO_like"/>
    <property type="match status" value="1"/>
</dbReference>
<dbReference type="Pfam" id="PF13641">
    <property type="entry name" value="Glyco_tranf_2_3"/>
    <property type="match status" value="1"/>
</dbReference>
<comment type="caution">
    <text evidence="2">The sequence shown here is derived from an EMBL/GenBank/DDBJ whole genome shotgun (WGS) entry which is preliminary data.</text>
</comment>